<proteinExistence type="predicted"/>
<keyword evidence="2" id="KW-1185">Reference proteome</keyword>
<organism evidence="1 2">
    <name type="scientific">Rubus argutus</name>
    <name type="common">Southern blackberry</name>
    <dbReference type="NCBI Taxonomy" id="59490"/>
    <lineage>
        <taxon>Eukaryota</taxon>
        <taxon>Viridiplantae</taxon>
        <taxon>Streptophyta</taxon>
        <taxon>Embryophyta</taxon>
        <taxon>Tracheophyta</taxon>
        <taxon>Spermatophyta</taxon>
        <taxon>Magnoliopsida</taxon>
        <taxon>eudicotyledons</taxon>
        <taxon>Gunneridae</taxon>
        <taxon>Pentapetalae</taxon>
        <taxon>rosids</taxon>
        <taxon>fabids</taxon>
        <taxon>Rosales</taxon>
        <taxon>Rosaceae</taxon>
        <taxon>Rosoideae</taxon>
        <taxon>Rosoideae incertae sedis</taxon>
        <taxon>Rubus</taxon>
    </lineage>
</organism>
<evidence type="ECO:0000313" key="2">
    <source>
        <dbReference type="Proteomes" id="UP001457282"/>
    </source>
</evidence>
<evidence type="ECO:0000313" key="1">
    <source>
        <dbReference type="EMBL" id="KAK9911612.1"/>
    </source>
</evidence>
<gene>
    <name evidence="1" type="ORF">M0R45_035508</name>
</gene>
<dbReference type="AlphaFoldDB" id="A0AAW1VU86"/>
<dbReference type="EMBL" id="JBEDUW010000007">
    <property type="protein sequence ID" value="KAK9911612.1"/>
    <property type="molecule type" value="Genomic_DNA"/>
</dbReference>
<reference evidence="1 2" key="1">
    <citation type="journal article" date="2023" name="G3 (Bethesda)">
        <title>A chromosome-length genome assembly and annotation of blackberry (Rubus argutus, cv. 'Hillquist').</title>
        <authorList>
            <person name="Bruna T."/>
            <person name="Aryal R."/>
            <person name="Dudchenko O."/>
            <person name="Sargent D.J."/>
            <person name="Mead D."/>
            <person name="Buti M."/>
            <person name="Cavallini A."/>
            <person name="Hytonen T."/>
            <person name="Andres J."/>
            <person name="Pham M."/>
            <person name="Weisz D."/>
            <person name="Mascagni F."/>
            <person name="Usai G."/>
            <person name="Natali L."/>
            <person name="Bassil N."/>
            <person name="Fernandez G.E."/>
            <person name="Lomsadze A."/>
            <person name="Armour M."/>
            <person name="Olukolu B."/>
            <person name="Poorten T."/>
            <person name="Britton C."/>
            <person name="Davik J."/>
            <person name="Ashrafi H."/>
            <person name="Aiden E.L."/>
            <person name="Borodovsky M."/>
            <person name="Worthington M."/>
        </authorList>
    </citation>
    <scope>NUCLEOTIDE SEQUENCE [LARGE SCALE GENOMIC DNA]</scope>
    <source>
        <strain evidence="1">PI 553951</strain>
    </source>
</reference>
<dbReference type="Proteomes" id="UP001457282">
    <property type="component" value="Unassembled WGS sequence"/>
</dbReference>
<accession>A0AAW1VU86</accession>
<sequence length="104" mass="10856">MPVLDFGFGTAHVRAAETSSSIELEEGANSGLVIPTVVRGEVVLDGGGFEMKHSDYEDGHWCFVVVSYRIVGSQGEHGLAWCGIGAASEGCGFGLIGIELQLGN</sequence>
<protein>
    <submittedName>
        <fullName evidence="1">Uncharacterized protein</fullName>
    </submittedName>
</protein>
<comment type="caution">
    <text evidence="1">The sequence shown here is derived from an EMBL/GenBank/DDBJ whole genome shotgun (WGS) entry which is preliminary data.</text>
</comment>
<name>A0AAW1VU86_RUBAR</name>